<dbReference type="RefSeq" id="WP_190451320.1">
    <property type="nucleotide sequence ID" value="NZ_JAMPLM010000003.1"/>
</dbReference>
<reference evidence="4 5" key="1">
    <citation type="submission" date="2022-04" db="EMBL/GenBank/DDBJ databases">
        <title>Positive selection, recombination, and allopatry shape intraspecific diversity of widespread and dominant cyanobacteria.</title>
        <authorList>
            <person name="Wei J."/>
            <person name="Shu W."/>
            <person name="Hu C."/>
        </authorList>
    </citation>
    <scope>NUCLEOTIDE SEQUENCE [LARGE SCALE GENOMIC DNA]</scope>
    <source>
        <strain evidence="4 5">AS-A4</strain>
    </source>
</reference>
<name>A0ABV0KFD3_9CYAN</name>
<evidence type="ECO:0000256" key="2">
    <source>
        <dbReference type="PROSITE-ProRule" id="PRU00339"/>
    </source>
</evidence>
<evidence type="ECO:0000313" key="5">
    <source>
        <dbReference type="Proteomes" id="UP001476950"/>
    </source>
</evidence>
<dbReference type="SUPFAM" id="SSF48452">
    <property type="entry name" value="TPR-like"/>
    <property type="match status" value="1"/>
</dbReference>
<dbReference type="InterPro" id="IPR019734">
    <property type="entry name" value="TPR_rpt"/>
</dbReference>
<dbReference type="PROSITE" id="PS50005">
    <property type="entry name" value="TPR"/>
    <property type="match status" value="1"/>
</dbReference>
<dbReference type="InterPro" id="IPR032698">
    <property type="entry name" value="SirB1_N"/>
</dbReference>
<comment type="similarity">
    <text evidence="1">Belongs to the UPF0162 family.</text>
</comment>
<dbReference type="InterPro" id="IPR011990">
    <property type="entry name" value="TPR-like_helical_dom_sf"/>
</dbReference>
<dbReference type="Pfam" id="PF13369">
    <property type="entry name" value="Transglut_core2"/>
    <property type="match status" value="1"/>
</dbReference>
<dbReference type="PANTHER" id="PTHR31350:SF21">
    <property type="entry name" value="F-BOX ONLY PROTEIN 21"/>
    <property type="match status" value="1"/>
</dbReference>
<keyword evidence="5" id="KW-1185">Reference proteome</keyword>
<sequence length="280" mass="32131">MNRSLARQLFQREVQQPDEQIHLERAALYIAQEEYPELEVEAYLNALETMAADVEERLPIEFYPLKIIQTINRYLYDDLGFAGNTTDYYDPRNSFLNEVIDRRTGIPITLSLVYLAIARRVGLPMVGINMPGHFLIRPDLEDVEICVDPFHRGDILFPQDCEERLAQVYGRPVALKPSFLQAVTTRQYLTRMLTNLKVTYIDRGKFDKALAVVDRLLLLVPNAPLELRDRGILYYRLDRPVDAQHDLEAYLSLSPTAAEAPAIRELLATIRQANQPLSDA</sequence>
<dbReference type="Gene3D" id="1.25.40.10">
    <property type="entry name" value="Tetratricopeptide repeat domain"/>
    <property type="match status" value="1"/>
</dbReference>
<dbReference type="Proteomes" id="UP001476950">
    <property type="component" value="Unassembled WGS sequence"/>
</dbReference>
<evidence type="ECO:0000256" key="1">
    <source>
        <dbReference type="ARBA" id="ARBA00007100"/>
    </source>
</evidence>
<evidence type="ECO:0000313" key="4">
    <source>
        <dbReference type="EMBL" id="MEP1057936.1"/>
    </source>
</evidence>
<feature type="repeat" description="TPR" evidence="2">
    <location>
        <begin position="190"/>
        <end position="223"/>
    </location>
</feature>
<accession>A0ABV0KFD3</accession>
<dbReference type="Pfam" id="PF13371">
    <property type="entry name" value="TPR_9"/>
    <property type="match status" value="1"/>
</dbReference>
<dbReference type="EMBL" id="JAMPLM010000003">
    <property type="protein sequence ID" value="MEP1057936.1"/>
    <property type="molecule type" value="Genomic_DNA"/>
</dbReference>
<dbReference type="PANTHER" id="PTHR31350">
    <property type="entry name" value="SI:DKEY-261L7.2"/>
    <property type="match status" value="1"/>
</dbReference>
<proteinExistence type="inferred from homology"/>
<gene>
    <name evidence="4" type="ORF">NDI38_05755</name>
</gene>
<organism evidence="4 5">
    <name type="scientific">Stenomitos frigidus AS-A4</name>
    <dbReference type="NCBI Taxonomy" id="2933935"/>
    <lineage>
        <taxon>Bacteria</taxon>
        <taxon>Bacillati</taxon>
        <taxon>Cyanobacteriota</taxon>
        <taxon>Cyanophyceae</taxon>
        <taxon>Leptolyngbyales</taxon>
        <taxon>Leptolyngbyaceae</taxon>
        <taxon>Stenomitos</taxon>
    </lineage>
</organism>
<evidence type="ECO:0000259" key="3">
    <source>
        <dbReference type="Pfam" id="PF13369"/>
    </source>
</evidence>
<keyword evidence="2" id="KW-0802">TPR repeat</keyword>
<feature type="domain" description="Protein SirB1 N-terminal" evidence="3">
    <location>
        <begin position="42"/>
        <end position="193"/>
    </location>
</feature>
<comment type="caution">
    <text evidence="4">The sequence shown here is derived from an EMBL/GenBank/DDBJ whole genome shotgun (WGS) entry which is preliminary data.</text>
</comment>
<protein>
    <submittedName>
        <fullName evidence="4">Transglutaminase-like domain-containing protein</fullName>
    </submittedName>
</protein>